<dbReference type="GO" id="GO:0030544">
    <property type="term" value="F:Hsp70 protein binding"/>
    <property type="evidence" value="ECO:0007669"/>
    <property type="project" value="TreeGrafter"/>
</dbReference>
<dbReference type="KEGG" id="loi:92363487"/>
<dbReference type="InterPro" id="IPR036869">
    <property type="entry name" value="J_dom_sf"/>
</dbReference>
<protein>
    <recommendedName>
        <fullName evidence="2">J domain-containing protein</fullName>
    </recommendedName>
</protein>
<feature type="region of interest" description="Disordered" evidence="1">
    <location>
        <begin position="558"/>
        <end position="583"/>
    </location>
</feature>
<dbReference type="RefSeq" id="XP_067065013.1">
    <property type="nucleotide sequence ID" value="XM_067209553.1"/>
</dbReference>
<dbReference type="SMR" id="A0A836HV99"/>
<evidence type="ECO:0000313" key="4">
    <source>
        <dbReference type="Proteomes" id="UP000674143"/>
    </source>
</evidence>
<feature type="domain" description="J" evidence="2">
    <location>
        <begin position="4"/>
        <end position="67"/>
    </location>
</feature>
<feature type="region of interest" description="Disordered" evidence="1">
    <location>
        <begin position="233"/>
        <end position="267"/>
    </location>
</feature>
<dbReference type="InterPro" id="IPR001623">
    <property type="entry name" value="DnaJ_domain"/>
</dbReference>
<organism evidence="3 4">
    <name type="scientific">Leishmania orientalis</name>
    <dbReference type="NCBI Taxonomy" id="2249476"/>
    <lineage>
        <taxon>Eukaryota</taxon>
        <taxon>Discoba</taxon>
        <taxon>Euglenozoa</taxon>
        <taxon>Kinetoplastea</taxon>
        <taxon>Metakinetoplastina</taxon>
        <taxon>Trypanosomatida</taxon>
        <taxon>Trypanosomatidae</taxon>
        <taxon>Leishmaniinae</taxon>
        <taxon>Leishmania</taxon>
    </lineage>
</organism>
<dbReference type="PANTHER" id="PTHR43908">
    <property type="entry name" value="AT29763P-RELATED"/>
    <property type="match status" value="1"/>
</dbReference>
<evidence type="ECO:0000256" key="1">
    <source>
        <dbReference type="SAM" id="MobiDB-lite"/>
    </source>
</evidence>
<feature type="compositionally biased region" description="Basic and acidic residues" evidence="1">
    <location>
        <begin position="336"/>
        <end position="346"/>
    </location>
</feature>
<dbReference type="AlphaFoldDB" id="A0A836HV99"/>
<gene>
    <name evidence="3" type="ORF">LSCM4_07674</name>
</gene>
<feature type="compositionally biased region" description="Basic and acidic residues" evidence="1">
    <location>
        <begin position="140"/>
        <end position="152"/>
    </location>
</feature>
<dbReference type="PRINTS" id="PR00625">
    <property type="entry name" value="JDOMAIN"/>
</dbReference>
<feature type="compositionally biased region" description="Basic and acidic residues" evidence="1">
    <location>
        <begin position="361"/>
        <end position="370"/>
    </location>
</feature>
<reference evidence="4" key="1">
    <citation type="journal article" date="2021" name="Microbiol. Resour. Announc.">
        <title>LGAAP: Leishmaniinae Genome Assembly and Annotation Pipeline.</title>
        <authorList>
            <person name="Almutairi H."/>
            <person name="Urbaniak M.D."/>
            <person name="Bates M.D."/>
            <person name="Jariyapan N."/>
            <person name="Kwakye-Nuako G."/>
            <person name="Thomaz-Soccol V."/>
            <person name="Al-Salem W.S."/>
            <person name="Dillon R.J."/>
            <person name="Bates P.A."/>
            <person name="Gatherer D."/>
        </authorList>
    </citation>
    <scope>NUCLEOTIDE SEQUENCE [LARGE SCALE GENOMIC DNA]</scope>
</reference>
<dbReference type="CDD" id="cd06257">
    <property type="entry name" value="DnaJ"/>
    <property type="match status" value="1"/>
</dbReference>
<proteinExistence type="predicted"/>
<dbReference type="GeneID" id="92363487"/>
<feature type="compositionally biased region" description="Low complexity" evidence="1">
    <location>
        <begin position="123"/>
        <end position="133"/>
    </location>
</feature>
<feature type="region of interest" description="Disordered" evidence="1">
    <location>
        <begin position="187"/>
        <end position="206"/>
    </location>
</feature>
<feature type="compositionally biased region" description="Basic and acidic residues" evidence="1">
    <location>
        <begin position="248"/>
        <end position="258"/>
    </location>
</feature>
<sequence>MTDRCYRSLGLHRGAAESDVRQAYRRKALLLHPDRNPSGEEAFKALHDDYEEALADVKRRGVYRGGLPPFSSSSSSDASAPWGSAAPPAGAAYRFARGAGTAHPPPSAPFFTEKELFGDSIPGGWRDAGARRGAPTRGSSKTDCRSNREGHTEAMTGSSSAGSREAEAADVRWRRAHGARVPVSAYEASGSLPGPQPPSSTCFSFTSDGAQARTSAAAAAGASSSTKAQWDSFLSREHPWQSSSAEVSDAHARGEARDTGNFTSARGCGDYAAENRGAASVGEAAETTADRVYREAVFLHRRMTKRSAEGGETAAERTGAYGDSCTTFCAKQGDCHQRSGRREYSTKTRSGSSVKGSGLEAEPKERKELQHPSPGVGATQQRKVGDDDEASTGFDKSSVANDASAKPWRSAATPSTVSWSDNTRAGNVFSAHRHSVPAWHSDDRLKRDDAQQSKILDERRLMQNAYLRYRYTPNPSNVAEMSDMDVYLMASLVEELHHQMQATMTARLSTGPCSNCASAPRARQHLYFSCAHPSVCEGCYALGVLKCPLCGAARAARPSPAPQPAASSSQATEPGGSTSASSAFTSTRASLVSAATLSPTKMPGPGHVLCTLAAEEAEVRPAYISQDTEATLSSVSSVDSVTGKDALAASVSSRSSDAAVPTTAARASAHDE</sequence>
<dbReference type="GO" id="GO:0071218">
    <property type="term" value="P:cellular response to misfolded protein"/>
    <property type="evidence" value="ECO:0007669"/>
    <property type="project" value="TreeGrafter"/>
</dbReference>
<dbReference type="SMART" id="SM00271">
    <property type="entry name" value="DnaJ"/>
    <property type="match status" value="1"/>
</dbReference>
<feature type="region of interest" description="Disordered" evidence="1">
    <location>
        <begin position="634"/>
        <end position="672"/>
    </location>
</feature>
<dbReference type="GO" id="GO:0005789">
    <property type="term" value="C:endoplasmic reticulum membrane"/>
    <property type="evidence" value="ECO:0007669"/>
    <property type="project" value="TreeGrafter"/>
</dbReference>
<evidence type="ECO:0000313" key="3">
    <source>
        <dbReference type="EMBL" id="KAG5484901.1"/>
    </source>
</evidence>
<dbReference type="InterPro" id="IPR051100">
    <property type="entry name" value="DnaJ_subfamily_B/C"/>
</dbReference>
<dbReference type="SUPFAM" id="SSF46565">
    <property type="entry name" value="Chaperone J-domain"/>
    <property type="match status" value="1"/>
</dbReference>
<dbReference type="EMBL" id="JAFHLR010000012">
    <property type="protein sequence ID" value="KAG5484901.1"/>
    <property type="molecule type" value="Genomic_DNA"/>
</dbReference>
<dbReference type="Pfam" id="PF00226">
    <property type="entry name" value="DnaJ"/>
    <property type="match status" value="1"/>
</dbReference>
<dbReference type="PROSITE" id="PS50076">
    <property type="entry name" value="DNAJ_2"/>
    <property type="match status" value="1"/>
</dbReference>
<dbReference type="Gene3D" id="1.10.287.110">
    <property type="entry name" value="DnaJ domain"/>
    <property type="match status" value="1"/>
</dbReference>
<feature type="compositionally biased region" description="Polar residues" evidence="1">
    <location>
        <begin position="412"/>
        <end position="421"/>
    </location>
</feature>
<comment type="caution">
    <text evidence="3">The sequence shown here is derived from an EMBL/GenBank/DDBJ whole genome shotgun (WGS) entry which is preliminary data.</text>
</comment>
<name>A0A836HV99_9TRYP</name>
<reference evidence="4" key="2">
    <citation type="journal article" date="2021" name="Sci. Data">
        <title>Chromosome-scale genome sequencing, assembly and annotation of six genomes from subfamily Leishmaniinae.</title>
        <authorList>
            <person name="Almutairi H."/>
            <person name="Urbaniak M.D."/>
            <person name="Bates M.D."/>
            <person name="Jariyapan N."/>
            <person name="Kwakye-Nuako G."/>
            <person name="Thomaz Soccol V."/>
            <person name="Al-Salem W.S."/>
            <person name="Dillon R.J."/>
            <person name="Bates P.A."/>
            <person name="Gatherer D."/>
        </authorList>
    </citation>
    <scope>NUCLEOTIDE SEQUENCE [LARGE SCALE GENOMIC DNA]</scope>
</reference>
<keyword evidence="4" id="KW-1185">Reference proteome</keyword>
<dbReference type="Proteomes" id="UP000674143">
    <property type="component" value="Unassembled WGS sequence"/>
</dbReference>
<evidence type="ECO:0000259" key="2">
    <source>
        <dbReference type="PROSITE" id="PS50076"/>
    </source>
</evidence>
<feature type="region of interest" description="Disordered" evidence="1">
    <location>
        <begin position="121"/>
        <end position="170"/>
    </location>
</feature>
<dbReference type="PANTHER" id="PTHR43908:SF3">
    <property type="entry name" value="AT29763P-RELATED"/>
    <property type="match status" value="1"/>
</dbReference>
<accession>A0A836HV99</accession>
<feature type="region of interest" description="Disordered" evidence="1">
    <location>
        <begin position="336"/>
        <end position="421"/>
    </location>
</feature>